<dbReference type="Gene3D" id="3.40.50.970">
    <property type="match status" value="1"/>
</dbReference>
<dbReference type="RefSeq" id="WP_343990945.1">
    <property type="nucleotide sequence ID" value="NZ_BAAALG010000002.1"/>
</dbReference>
<dbReference type="InterPro" id="IPR009014">
    <property type="entry name" value="Transketo_C/PFOR_II"/>
</dbReference>
<dbReference type="InterPro" id="IPR029061">
    <property type="entry name" value="THDP-binding"/>
</dbReference>
<dbReference type="Pfam" id="PF02780">
    <property type="entry name" value="Transketolase_C"/>
    <property type="match status" value="1"/>
</dbReference>
<keyword evidence="3" id="KW-1185">Reference proteome</keyword>
<dbReference type="InterPro" id="IPR051157">
    <property type="entry name" value="PDH/Transketolase"/>
</dbReference>
<feature type="domain" description="Transketolase-like pyrimidine-binding" evidence="1">
    <location>
        <begin position="36"/>
        <end position="202"/>
    </location>
</feature>
<comment type="caution">
    <text evidence="2">The sequence shown here is derived from an EMBL/GenBank/DDBJ whole genome shotgun (WGS) entry which is preliminary data.</text>
</comment>
<dbReference type="InterPro" id="IPR033248">
    <property type="entry name" value="Transketolase_C"/>
</dbReference>
<dbReference type="PANTHER" id="PTHR43825:SF3">
    <property type="entry name" value="PYRUVATE DEHYDROGENASE E1 COMPONENT"/>
    <property type="match status" value="1"/>
</dbReference>
<gene>
    <name evidence="2" type="ORF">GCM10009668_04660</name>
</gene>
<accession>A0ABN1TMS7</accession>
<dbReference type="Gene3D" id="3.40.50.920">
    <property type="match status" value="1"/>
</dbReference>
<evidence type="ECO:0000259" key="1">
    <source>
        <dbReference type="SMART" id="SM00861"/>
    </source>
</evidence>
<evidence type="ECO:0000313" key="3">
    <source>
        <dbReference type="Proteomes" id="UP001501581"/>
    </source>
</evidence>
<proteinExistence type="predicted"/>
<dbReference type="InterPro" id="IPR005475">
    <property type="entry name" value="Transketolase-like_Pyr-bd"/>
</dbReference>
<evidence type="ECO:0000313" key="2">
    <source>
        <dbReference type="EMBL" id="GAA1092647.1"/>
    </source>
</evidence>
<sequence length="343" mass="35689">MTTQRYAVRHCVNTYRDHHLGGFTAALPHPHEPREAAGSAALSDVLGALSEAGWPITVAFADLHDAVGLHHFAGRAGASCVHGGPFEQDALEAAAALARAGRLPYVAAFAASLTLGVCETDQADALAADLPLRLIGHHAGLTLGYAGRSHHALEDLAVMRGVPAMTVLAPADERALASLVRDLQDHPGPVYLRTGGDWPAPVYPPGVELVAGRAHVHREGREGTIIATGSMVGPALRAADRLAAQGIEAGVVDMHTIKPLDAAAVLRASARTPAILTVEEHSVHGGLGRAVAGVLATTALPHRLTRHGVTDETVPKDPTLDLYRHYGLDADGIARAAVAAFRA</sequence>
<dbReference type="EMBL" id="BAAALG010000002">
    <property type="protein sequence ID" value="GAA1092647.1"/>
    <property type="molecule type" value="Genomic_DNA"/>
</dbReference>
<dbReference type="PANTHER" id="PTHR43825">
    <property type="entry name" value="PYRUVATE DEHYDROGENASE E1 COMPONENT"/>
    <property type="match status" value="1"/>
</dbReference>
<dbReference type="SUPFAM" id="SSF52922">
    <property type="entry name" value="TK C-terminal domain-like"/>
    <property type="match status" value="1"/>
</dbReference>
<reference evidence="2 3" key="1">
    <citation type="journal article" date="2019" name="Int. J. Syst. Evol. Microbiol.">
        <title>The Global Catalogue of Microorganisms (GCM) 10K type strain sequencing project: providing services to taxonomists for standard genome sequencing and annotation.</title>
        <authorList>
            <consortium name="The Broad Institute Genomics Platform"/>
            <consortium name="The Broad Institute Genome Sequencing Center for Infectious Disease"/>
            <person name="Wu L."/>
            <person name="Ma J."/>
        </authorList>
    </citation>
    <scope>NUCLEOTIDE SEQUENCE [LARGE SCALE GENOMIC DNA]</scope>
    <source>
        <strain evidence="2 3">JCM 13008</strain>
    </source>
</reference>
<organism evidence="2 3">
    <name type="scientific">Nocardioides dubius</name>
    <dbReference type="NCBI Taxonomy" id="317019"/>
    <lineage>
        <taxon>Bacteria</taxon>
        <taxon>Bacillati</taxon>
        <taxon>Actinomycetota</taxon>
        <taxon>Actinomycetes</taxon>
        <taxon>Propionibacteriales</taxon>
        <taxon>Nocardioidaceae</taxon>
        <taxon>Nocardioides</taxon>
    </lineage>
</organism>
<name>A0ABN1TMS7_9ACTN</name>
<dbReference type="Pfam" id="PF02779">
    <property type="entry name" value="Transket_pyr"/>
    <property type="match status" value="1"/>
</dbReference>
<dbReference type="SMART" id="SM00861">
    <property type="entry name" value="Transket_pyr"/>
    <property type="match status" value="1"/>
</dbReference>
<dbReference type="SUPFAM" id="SSF52518">
    <property type="entry name" value="Thiamin diphosphate-binding fold (THDP-binding)"/>
    <property type="match status" value="1"/>
</dbReference>
<dbReference type="Proteomes" id="UP001501581">
    <property type="component" value="Unassembled WGS sequence"/>
</dbReference>
<protein>
    <submittedName>
        <fullName evidence="2">Transketolase family protein</fullName>
    </submittedName>
</protein>